<evidence type="ECO:0000313" key="2">
    <source>
        <dbReference type="Proteomes" id="UP001396334"/>
    </source>
</evidence>
<dbReference type="EMBL" id="JBBPBN010000034">
    <property type="protein sequence ID" value="KAK9003468.1"/>
    <property type="molecule type" value="Genomic_DNA"/>
</dbReference>
<sequence length="22" mass="2668">MIQICHSKKAWNFYILENDRTG</sequence>
<proteinExistence type="predicted"/>
<comment type="caution">
    <text evidence="1">The sequence shown here is derived from an EMBL/GenBank/DDBJ whole genome shotgun (WGS) entry which is preliminary data.</text>
</comment>
<organism evidence="1 2">
    <name type="scientific">Hibiscus sabdariffa</name>
    <name type="common">roselle</name>
    <dbReference type="NCBI Taxonomy" id="183260"/>
    <lineage>
        <taxon>Eukaryota</taxon>
        <taxon>Viridiplantae</taxon>
        <taxon>Streptophyta</taxon>
        <taxon>Embryophyta</taxon>
        <taxon>Tracheophyta</taxon>
        <taxon>Spermatophyta</taxon>
        <taxon>Magnoliopsida</taxon>
        <taxon>eudicotyledons</taxon>
        <taxon>Gunneridae</taxon>
        <taxon>Pentapetalae</taxon>
        <taxon>rosids</taxon>
        <taxon>malvids</taxon>
        <taxon>Malvales</taxon>
        <taxon>Malvaceae</taxon>
        <taxon>Malvoideae</taxon>
        <taxon>Hibiscus</taxon>
    </lineage>
</organism>
<gene>
    <name evidence="1" type="ORF">V6N11_061030</name>
</gene>
<protein>
    <submittedName>
        <fullName evidence="1">Uncharacterized protein</fullName>
    </submittedName>
</protein>
<evidence type="ECO:0000313" key="1">
    <source>
        <dbReference type="EMBL" id="KAK9003468.1"/>
    </source>
</evidence>
<reference evidence="1 2" key="1">
    <citation type="journal article" date="2024" name="G3 (Bethesda)">
        <title>Genome assembly of Hibiscus sabdariffa L. provides insights into metabolisms of medicinal natural products.</title>
        <authorList>
            <person name="Kim T."/>
        </authorList>
    </citation>
    <scope>NUCLEOTIDE SEQUENCE [LARGE SCALE GENOMIC DNA]</scope>
    <source>
        <strain evidence="1">TK-2024</strain>
        <tissue evidence="1">Old leaves</tissue>
    </source>
</reference>
<name>A0ABR2QS16_9ROSI</name>
<accession>A0ABR2QS16</accession>
<keyword evidence="2" id="KW-1185">Reference proteome</keyword>
<dbReference type="Proteomes" id="UP001396334">
    <property type="component" value="Unassembled WGS sequence"/>
</dbReference>